<dbReference type="STRING" id="7375.A0A0L0C958"/>
<dbReference type="GO" id="GO:0006396">
    <property type="term" value="P:RNA processing"/>
    <property type="evidence" value="ECO:0007669"/>
    <property type="project" value="InterPro"/>
</dbReference>
<evidence type="ECO:0000313" key="7">
    <source>
        <dbReference type="Proteomes" id="UP000037069"/>
    </source>
</evidence>
<dbReference type="FunFam" id="2.40.50.140:FF:000198">
    <property type="entry name" value="Exosome complex component CSL4"/>
    <property type="match status" value="1"/>
</dbReference>
<dbReference type="PANTHER" id="PTHR12686:SF8">
    <property type="entry name" value="EXOSOME COMPLEX COMPONENT CSL4"/>
    <property type="match status" value="1"/>
</dbReference>
<dbReference type="PANTHER" id="PTHR12686">
    <property type="entry name" value="3'-5' EXORIBONUCLEASE CSL4-RELATED"/>
    <property type="match status" value="1"/>
</dbReference>
<organism evidence="6 7">
    <name type="scientific">Lucilia cuprina</name>
    <name type="common">Green bottle fly</name>
    <name type="synonym">Australian sheep blowfly</name>
    <dbReference type="NCBI Taxonomy" id="7375"/>
    <lineage>
        <taxon>Eukaryota</taxon>
        <taxon>Metazoa</taxon>
        <taxon>Ecdysozoa</taxon>
        <taxon>Arthropoda</taxon>
        <taxon>Hexapoda</taxon>
        <taxon>Insecta</taxon>
        <taxon>Pterygota</taxon>
        <taxon>Neoptera</taxon>
        <taxon>Endopterygota</taxon>
        <taxon>Diptera</taxon>
        <taxon>Brachycera</taxon>
        <taxon>Muscomorpha</taxon>
        <taxon>Oestroidea</taxon>
        <taxon>Calliphoridae</taxon>
        <taxon>Luciliinae</taxon>
        <taxon>Lucilia</taxon>
    </lineage>
</organism>
<evidence type="ECO:0000259" key="5">
    <source>
        <dbReference type="Pfam" id="PF14382"/>
    </source>
</evidence>
<dbReference type="SUPFAM" id="SSF50249">
    <property type="entry name" value="Nucleic acid-binding proteins"/>
    <property type="match status" value="1"/>
</dbReference>
<evidence type="ECO:0000256" key="2">
    <source>
        <dbReference type="ARBA" id="ARBA00022490"/>
    </source>
</evidence>
<protein>
    <recommendedName>
        <fullName evidence="8">Exosome complex component CSL4</fullName>
    </recommendedName>
</protein>
<dbReference type="EMBL" id="JRES01000720">
    <property type="protein sequence ID" value="KNC28963.1"/>
    <property type="molecule type" value="Genomic_DNA"/>
</dbReference>
<feature type="domain" description="Exosome complex component CSL4 C-terminal" evidence="4">
    <location>
        <begin position="104"/>
        <end position="142"/>
    </location>
</feature>
<name>A0A0L0C958_LUCCU</name>
<dbReference type="InterPro" id="IPR019495">
    <property type="entry name" value="EXOSC1_C"/>
</dbReference>
<keyword evidence="3" id="KW-0271">Exosome</keyword>
<evidence type="ECO:0008006" key="8">
    <source>
        <dbReference type="Google" id="ProtNLM"/>
    </source>
</evidence>
<dbReference type="OMA" id="PMVPVGW"/>
<dbReference type="Proteomes" id="UP000037069">
    <property type="component" value="Unassembled WGS sequence"/>
</dbReference>
<evidence type="ECO:0000259" key="4">
    <source>
        <dbReference type="Pfam" id="PF10447"/>
    </source>
</evidence>
<dbReference type="GO" id="GO:0005730">
    <property type="term" value="C:nucleolus"/>
    <property type="evidence" value="ECO:0007669"/>
    <property type="project" value="UniProtKB-SubCell"/>
</dbReference>
<dbReference type="GO" id="GO:0000176">
    <property type="term" value="C:nuclear exosome (RNase complex)"/>
    <property type="evidence" value="ECO:0007669"/>
    <property type="project" value="TreeGrafter"/>
</dbReference>
<dbReference type="SUPFAM" id="SSF110324">
    <property type="entry name" value="Ribosomal L27 protein-like"/>
    <property type="match status" value="1"/>
</dbReference>
<evidence type="ECO:0000256" key="1">
    <source>
        <dbReference type="ARBA" id="ARBA00004604"/>
    </source>
</evidence>
<proteinExistence type="predicted"/>
<dbReference type="Pfam" id="PF14382">
    <property type="entry name" value="ECR1_N"/>
    <property type="match status" value="1"/>
</dbReference>
<dbReference type="Gene3D" id="2.40.50.140">
    <property type="entry name" value="Nucleic acid-binding proteins"/>
    <property type="match status" value="1"/>
</dbReference>
<dbReference type="InterPro" id="IPR039771">
    <property type="entry name" value="Csl4"/>
</dbReference>
<keyword evidence="2" id="KW-0963">Cytoplasm</keyword>
<evidence type="ECO:0000256" key="3">
    <source>
        <dbReference type="ARBA" id="ARBA00022835"/>
    </source>
</evidence>
<feature type="domain" description="Exosome complex component N-terminal" evidence="5">
    <location>
        <begin position="16"/>
        <end position="53"/>
    </location>
</feature>
<dbReference type="Gene3D" id="2.40.50.100">
    <property type="match status" value="1"/>
</dbReference>
<dbReference type="AlphaFoldDB" id="A0A0L0C958"/>
<reference evidence="6 7" key="1">
    <citation type="journal article" date="2015" name="Nat. Commun.">
        <title>Lucilia cuprina genome unlocks parasitic fly biology to underpin future interventions.</title>
        <authorList>
            <person name="Anstead C.A."/>
            <person name="Korhonen P.K."/>
            <person name="Young N.D."/>
            <person name="Hall R.S."/>
            <person name="Jex A.R."/>
            <person name="Murali S.C."/>
            <person name="Hughes D.S."/>
            <person name="Lee S.F."/>
            <person name="Perry T."/>
            <person name="Stroehlein A.J."/>
            <person name="Ansell B.R."/>
            <person name="Breugelmans B."/>
            <person name="Hofmann A."/>
            <person name="Qu J."/>
            <person name="Dugan S."/>
            <person name="Lee S.L."/>
            <person name="Chao H."/>
            <person name="Dinh H."/>
            <person name="Han Y."/>
            <person name="Doddapaneni H.V."/>
            <person name="Worley K.C."/>
            <person name="Muzny D.M."/>
            <person name="Ioannidis P."/>
            <person name="Waterhouse R.M."/>
            <person name="Zdobnov E.M."/>
            <person name="James P.J."/>
            <person name="Bagnall N.H."/>
            <person name="Kotze A.C."/>
            <person name="Gibbs R.A."/>
            <person name="Richards S."/>
            <person name="Batterham P."/>
            <person name="Gasser R.B."/>
        </authorList>
    </citation>
    <scope>NUCLEOTIDE SEQUENCE [LARGE SCALE GENOMIC DNA]</scope>
    <source>
        <strain evidence="6 7">LS</strain>
        <tissue evidence="6">Full body</tissue>
    </source>
</reference>
<dbReference type="GO" id="GO:0005737">
    <property type="term" value="C:cytoplasm"/>
    <property type="evidence" value="ECO:0007669"/>
    <property type="project" value="TreeGrafter"/>
</dbReference>
<dbReference type="OrthoDB" id="440760at2759"/>
<dbReference type="CDD" id="cd05791">
    <property type="entry name" value="S1_CSL4"/>
    <property type="match status" value="1"/>
</dbReference>
<dbReference type="InterPro" id="IPR012340">
    <property type="entry name" value="NA-bd_OB-fold"/>
</dbReference>
<keyword evidence="7" id="KW-1185">Reference proteome</keyword>
<comment type="subcellular location">
    <subcellularLocation>
        <location evidence="1">Nucleus</location>
        <location evidence="1">Nucleolus</location>
    </subcellularLocation>
</comment>
<sequence length="211" mass="23253">MTANSSEKKVKHSNLICLPGQRLCLSDENTIAGQGTYERMGYIYATLAGTVDIREQNNCKFIEVQCAGSQTIVPVAGDVVTARVLQVNQRFAKCSILSIGEHVLEQNYRAMLRKEDVRSTEKDRIEMYKSFRPGDIILAKVLPQTELSCYQLSTAENELGVVVAIASECGPQSAPMVPVSWTEMQCPNTLVKEPRKVAKIVPASALKTEKS</sequence>
<dbReference type="GO" id="GO:0003723">
    <property type="term" value="F:RNA binding"/>
    <property type="evidence" value="ECO:0007669"/>
    <property type="project" value="InterPro"/>
</dbReference>
<gene>
    <name evidence="6" type="ORF">FF38_13780</name>
</gene>
<dbReference type="InterPro" id="IPR025721">
    <property type="entry name" value="Exosome_cplx_N_dom"/>
</dbReference>
<dbReference type="Pfam" id="PF10447">
    <property type="entry name" value="EXOSC1"/>
    <property type="match status" value="1"/>
</dbReference>
<comment type="caution">
    <text evidence="6">The sequence shown here is derived from an EMBL/GenBank/DDBJ whole genome shotgun (WGS) entry which is preliminary data.</text>
</comment>
<evidence type="ECO:0000313" key="6">
    <source>
        <dbReference type="EMBL" id="KNC28963.1"/>
    </source>
</evidence>
<accession>A0A0L0C958</accession>